<comment type="subcellular location">
    <subcellularLocation>
        <location evidence="1">Cell membrane</location>
        <topology evidence="1">Multi-pass membrane protein</topology>
    </subcellularLocation>
</comment>
<feature type="transmembrane region" description="Helical" evidence="16">
    <location>
        <begin position="466"/>
        <end position="488"/>
    </location>
</feature>
<feature type="transmembrane region" description="Helical" evidence="16">
    <location>
        <begin position="633"/>
        <end position="656"/>
    </location>
</feature>
<feature type="transmembrane region" description="Helical" evidence="16">
    <location>
        <begin position="404"/>
        <end position="426"/>
    </location>
</feature>
<dbReference type="InterPro" id="IPR050860">
    <property type="entry name" value="FeoB_GTPase"/>
</dbReference>
<proteinExistence type="predicted"/>
<protein>
    <recommendedName>
        <fullName evidence="12 13">Ferrous iron transport protein B</fullName>
    </recommendedName>
</protein>
<accession>L0HFJ1</accession>
<feature type="transmembrane region" description="Helical" evidence="16">
    <location>
        <begin position="524"/>
        <end position="548"/>
    </location>
</feature>
<keyword evidence="19" id="KW-1185">Reference proteome</keyword>
<feature type="binding site" evidence="14">
    <location>
        <begin position="135"/>
        <end position="138"/>
    </location>
    <ligand>
        <name>GTP</name>
        <dbReference type="ChEBI" id="CHEBI:37565"/>
        <label>1</label>
    </ligand>
</feature>
<dbReference type="HOGENOM" id="CLU_013350_3_0_2"/>
<keyword evidence="8" id="KW-0408">Iron</keyword>
<dbReference type="AlphaFoldDB" id="L0HFJ1"/>
<dbReference type="InterPro" id="IPR027417">
    <property type="entry name" value="P-loop_NTPase"/>
</dbReference>
<dbReference type="InterPro" id="IPR011640">
    <property type="entry name" value="Fe2_transport_prot_B_C"/>
</dbReference>
<evidence type="ECO:0000256" key="7">
    <source>
        <dbReference type="ARBA" id="ARBA00022989"/>
    </source>
</evidence>
<dbReference type="InterPro" id="IPR041069">
    <property type="entry name" value="FeoB_Cyto"/>
</dbReference>
<feature type="binding site" evidence="14">
    <location>
        <begin position="54"/>
        <end position="58"/>
    </location>
    <ligand>
        <name>GTP</name>
        <dbReference type="ChEBI" id="CHEBI:37565"/>
        <label>1</label>
    </ligand>
</feature>
<dbReference type="Proteomes" id="UP000010824">
    <property type="component" value="Chromosome"/>
</dbReference>
<reference evidence="19" key="1">
    <citation type="submission" date="2011-12" db="EMBL/GenBank/DDBJ databases">
        <title>Complete sequence of Methanoregula formicicum SMSP.</title>
        <authorList>
            <person name="Lucas S."/>
            <person name="Han J."/>
            <person name="Lapidus A."/>
            <person name="Cheng J.-F."/>
            <person name="Goodwin L."/>
            <person name="Pitluck S."/>
            <person name="Peters L."/>
            <person name="Ovchinnikova G."/>
            <person name="Teshima H."/>
            <person name="Detter J.C."/>
            <person name="Han C."/>
            <person name="Tapia R."/>
            <person name="Land M."/>
            <person name="Hauser L."/>
            <person name="Kyrpides N."/>
            <person name="Ivanova N."/>
            <person name="Pagani I."/>
            <person name="Imachi H."/>
            <person name="Tamaki H."/>
            <person name="Sekiguchi Y."/>
            <person name="Kamagata Y."/>
            <person name="Cadillo-Quiroz H."/>
            <person name="Zinder S."/>
            <person name="Liu W.-T."/>
            <person name="Woyke T."/>
        </authorList>
    </citation>
    <scope>NUCLEOTIDE SEQUENCE [LARGE SCALE GENOMIC DNA]</scope>
    <source>
        <strain evidence="19">DSM 22288 / NBRC 105244 / SMSP</strain>
    </source>
</reference>
<dbReference type="Pfam" id="PF02421">
    <property type="entry name" value="FeoB_N"/>
    <property type="match status" value="1"/>
</dbReference>
<evidence type="ECO:0000256" key="15">
    <source>
        <dbReference type="PIRSR" id="PIRSR603373-2"/>
    </source>
</evidence>
<feature type="transmembrane region" description="Helical" evidence="16">
    <location>
        <begin position="554"/>
        <end position="575"/>
    </location>
</feature>
<dbReference type="InterPro" id="IPR011642">
    <property type="entry name" value="Gate_dom"/>
</dbReference>
<feature type="binding site" evidence="15">
    <location>
        <position position="40"/>
    </location>
    <ligand>
        <name>Mg(2+)</name>
        <dbReference type="ChEBI" id="CHEBI:18420"/>
        <label>2</label>
    </ligand>
</feature>
<evidence type="ECO:0000256" key="8">
    <source>
        <dbReference type="ARBA" id="ARBA00023004"/>
    </source>
</evidence>
<dbReference type="Gene3D" id="3.40.50.300">
    <property type="entry name" value="P-loop containing nucleotide triphosphate hydrolases"/>
    <property type="match status" value="1"/>
</dbReference>
<dbReference type="NCBIfam" id="TIGR00437">
    <property type="entry name" value="feoB"/>
    <property type="match status" value="1"/>
</dbReference>
<dbReference type="Pfam" id="PF07664">
    <property type="entry name" value="FeoB_C"/>
    <property type="match status" value="1"/>
</dbReference>
<dbReference type="STRING" id="593750.Metfor_0789"/>
<keyword evidence="15" id="KW-0460">Magnesium</keyword>
<keyword evidence="15" id="KW-0479">Metal-binding</keyword>
<dbReference type="eggNOG" id="arCOG00359">
    <property type="taxonomic scope" value="Archaea"/>
</dbReference>
<dbReference type="Pfam" id="PF17910">
    <property type="entry name" value="FeoB_Cyto"/>
    <property type="match status" value="1"/>
</dbReference>
<evidence type="ECO:0000313" key="19">
    <source>
        <dbReference type="Proteomes" id="UP000010824"/>
    </source>
</evidence>
<keyword evidence="2" id="KW-0813">Transport</keyword>
<name>L0HFJ1_METFS</name>
<dbReference type="Pfam" id="PF07670">
    <property type="entry name" value="Gate"/>
    <property type="match status" value="2"/>
</dbReference>
<evidence type="ECO:0000256" key="4">
    <source>
        <dbReference type="ARBA" id="ARBA00022496"/>
    </source>
</evidence>
<evidence type="ECO:0000256" key="13">
    <source>
        <dbReference type="NCBIfam" id="TIGR00437"/>
    </source>
</evidence>
<dbReference type="GO" id="GO:0015093">
    <property type="term" value="F:ferrous iron transmembrane transporter activity"/>
    <property type="evidence" value="ECO:0007669"/>
    <property type="project" value="UniProtKB-UniRule"/>
</dbReference>
<keyword evidence="10 14" id="KW-0342">GTP-binding</keyword>
<keyword evidence="6 14" id="KW-0547">Nucleotide-binding</keyword>
<feature type="domain" description="FeoB-type G" evidence="17">
    <location>
        <begin position="22"/>
        <end position="184"/>
    </location>
</feature>
<dbReference type="GeneID" id="14310102"/>
<feature type="binding site" evidence="14">
    <location>
        <begin position="29"/>
        <end position="36"/>
    </location>
    <ligand>
        <name>GTP</name>
        <dbReference type="ChEBI" id="CHEBI:37565"/>
        <label>1</label>
    </ligand>
</feature>
<reference evidence="18 19" key="2">
    <citation type="journal article" date="2014" name="Genome Announc.">
        <title>Complete Genome Sequence of Methanoregula formicica SMSPT, a Mesophilic Hydrogenotrophic Methanogen Isolated from a Methanogenic Upflow Anaerobic Sludge Blanket Reactor.</title>
        <authorList>
            <person name="Yamamoto K."/>
            <person name="Tamaki H."/>
            <person name="Cadillo-Quiroz H."/>
            <person name="Imachi H."/>
            <person name="Kyrpides N."/>
            <person name="Woyke T."/>
            <person name="Goodwin L."/>
            <person name="Zinder S.H."/>
            <person name="Kamagata Y."/>
            <person name="Liu W.T."/>
        </authorList>
    </citation>
    <scope>NUCLEOTIDE SEQUENCE [LARGE SCALE GENOMIC DNA]</scope>
    <source>
        <strain evidence="19">DSM 22288 / NBRC 105244 / SMSP</strain>
    </source>
</reference>
<dbReference type="GO" id="GO:0005525">
    <property type="term" value="F:GTP binding"/>
    <property type="evidence" value="ECO:0007669"/>
    <property type="project" value="UniProtKB-KW"/>
</dbReference>
<dbReference type="Gene3D" id="1.10.287.1770">
    <property type="match status" value="1"/>
</dbReference>
<feature type="binding site" evidence="15">
    <location>
        <position position="43"/>
    </location>
    <ligand>
        <name>Mg(2+)</name>
        <dbReference type="ChEBI" id="CHEBI:18420"/>
        <label>2</label>
    </ligand>
</feature>
<keyword evidence="3" id="KW-1003">Cell membrane</keyword>
<dbReference type="PANTHER" id="PTHR43185:SF1">
    <property type="entry name" value="FE(2+) TRANSPORTER FEOB"/>
    <property type="match status" value="1"/>
</dbReference>
<dbReference type="EMBL" id="CP003167">
    <property type="protein sequence ID" value="AGB01849.1"/>
    <property type="molecule type" value="Genomic_DNA"/>
</dbReference>
<evidence type="ECO:0000256" key="6">
    <source>
        <dbReference type="ARBA" id="ARBA00022741"/>
    </source>
</evidence>
<evidence type="ECO:0000256" key="16">
    <source>
        <dbReference type="SAM" id="Phobius"/>
    </source>
</evidence>
<evidence type="ECO:0000256" key="1">
    <source>
        <dbReference type="ARBA" id="ARBA00004651"/>
    </source>
</evidence>
<evidence type="ECO:0000259" key="17">
    <source>
        <dbReference type="PROSITE" id="PS51711"/>
    </source>
</evidence>
<feature type="transmembrane region" description="Helical" evidence="16">
    <location>
        <begin position="305"/>
        <end position="333"/>
    </location>
</feature>
<dbReference type="SUPFAM" id="SSF52540">
    <property type="entry name" value="P-loop containing nucleoside triphosphate hydrolases"/>
    <property type="match status" value="1"/>
</dbReference>
<feature type="binding site" evidence="14">
    <location>
        <begin position="75"/>
        <end position="78"/>
    </location>
    <ligand>
        <name>GTP</name>
        <dbReference type="ChEBI" id="CHEBI:37565"/>
        <label>1</label>
    </ligand>
</feature>
<evidence type="ECO:0000256" key="11">
    <source>
        <dbReference type="ARBA" id="ARBA00023136"/>
    </source>
</evidence>
<evidence type="ECO:0000256" key="5">
    <source>
        <dbReference type="ARBA" id="ARBA00022692"/>
    </source>
</evidence>
<feature type="binding site" evidence="15">
    <location>
        <position position="44"/>
    </location>
    <ligand>
        <name>Mg(2+)</name>
        <dbReference type="ChEBI" id="CHEBI:18420"/>
        <label>2</label>
    </ligand>
</feature>
<dbReference type="PROSITE" id="PS51711">
    <property type="entry name" value="G_FEOB"/>
    <property type="match status" value="1"/>
</dbReference>
<evidence type="ECO:0000256" key="9">
    <source>
        <dbReference type="ARBA" id="ARBA00023065"/>
    </source>
</evidence>
<dbReference type="GO" id="GO:0046872">
    <property type="term" value="F:metal ion binding"/>
    <property type="evidence" value="ECO:0007669"/>
    <property type="project" value="UniProtKB-KW"/>
</dbReference>
<sequence>MSGCEDCSGCDLLHLPVDTKAEYVVALAGNANVGKSATFNQLTGVDQDIGNWPGKTVERAEALLQHRGRRIRVIDLPGIYSINALSTEEQVSREFIAHDHPDVVVNVLDSSALERNLFFTLQLTELESPLVIALNQADLAAKKGIILDAGKLSAILGVPVIPTVAIQGKGIAELSDAIVRATCSRPRPKTIRYGKEVEDRIARILALLPEGSGGYPSRWTAIKLLEGDPDTVWEVRQHSPGVAAAALESGRELEKIHGEPAATVMSAERYHAAEELAAAVMEIRSPGDNEITLTEKVDRIALHPVLGYLLLAATLGGLLVWTFVIGAWISGVLMEFLSGIAPVEPLITGSLPDIIFNGAWTGFVAALTLIVPYVIPFYLVLALIEDSGFLTRFSLMLDKGMHRMGLHGKAIIPLVLGFGCTVPACLSCRIIESPKQKLIAAFLVTLIPCSARTIVILGVVAVFVNIWWALFLYLLVFVLIVVLGRLAFRLLPGESVGMIMEMPDYHVPHVKGVLGQTWQRTRSLIGIVLPAYIIGSIVITGAYAAGLLEPINAALYPVTVILLGLPAMTGVVFIFGIIRKEMTILALAAILGTTVFSDVLTPVQIIVFGLVTLLYAPCISTILALAKEFGWKAALSITALETSLAIALGALLFHLIGPFL</sequence>
<dbReference type="OrthoDB" id="85305at2157"/>
<keyword evidence="11 16" id="KW-0472">Membrane</keyword>
<dbReference type="RefSeq" id="WP_015284813.1">
    <property type="nucleotide sequence ID" value="NC_019943.1"/>
</dbReference>
<dbReference type="InterPro" id="IPR003373">
    <property type="entry name" value="Fe2_transport_prot-B"/>
</dbReference>
<evidence type="ECO:0000256" key="2">
    <source>
        <dbReference type="ARBA" id="ARBA00022448"/>
    </source>
</evidence>
<feature type="transmembrane region" description="Helical" evidence="16">
    <location>
        <begin position="354"/>
        <end position="384"/>
    </location>
</feature>
<dbReference type="PANTHER" id="PTHR43185">
    <property type="entry name" value="FERROUS IRON TRANSPORT PROTEIN B"/>
    <property type="match status" value="1"/>
</dbReference>
<feature type="transmembrane region" description="Helical" evidence="16">
    <location>
        <begin position="582"/>
        <end position="599"/>
    </location>
</feature>
<keyword evidence="5 16" id="KW-0812">Transmembrane</keyword>
<evidence type="ECO:0000256" key="3">
    <source>
        <dbReference type="ARBA" id="ARBA00022475"/>
    </source>
</evidence>
<dbReference type="InterPro" id="IPR030389">
    <property type="entry name" value="G_FEOB_dom"/>
</dbReference>
<evidence type="ECO:0000256" key="14">
    <source>
        <dbReference type="PIRSR" id="PIRSR603373-1"/>
    </source>
</evidence>
<keyword evidence="7 16" id="KW-1133">Transmembrane helix</keyword>
<dbReference type="CDD" id="cd01879">
    <property type="entry name" value="FeoB"/>
    <property type="match status" value="1"/>
</dbReference>
<evidence type="ECO:0000256" key="10">
    <source>
        <dbReference type="ARBA" id="ARBA00023134"/>
    </source>
</evidence>
<dbReference type="KEGG" id="mfo:Metfor_0789"/>
<gene>
    <name evidence="18" type="ordered locus">Metfor_0789</name>
</gene>
<keyword evidence="4" id="KW-0410">Iron transport</keyword>
<evidence type="ECO:0000256" key="12">
    <source>
        <dbReference type="ARBA" id="ARBA00031200"/>
    </source>
</evidence>
<feature type="transmembrane region" description="Helical" evidence="16">
    <location>
        <begin position="605"/>
        <end position="626"/>
    </location>
</feature>
<evidence type="ECO:0000313" key="18">
    <source>
        <dbReference type="EMBL" id="AGB01849.1"/>
    </source>
</evidence>
<organism evidence="18 19">
    <name type="scientific">Methanoregula formicica (strain DSM 22288 / NBRC 105244 / SMSP)</name>
    <dbReference type="NCBI Taxonomy" id="593750"/>
    <lineage>
        <taxon>Archaea</taxon>
        <taxon>Methanobacteriati</taxon>
        <taxon>Methanobacteriota</taxon>
        <taxon>Stenosarchaea group</taxon>
        <taxon>Methanomicrobia</taxon>
        <taxon>Methanomicrobiales</taxon>
        <taxon>Methanoregulaceae</taxon>
        <taxon>Methanoregula</taxon>
    </lineage>
</organism>
<feature type="transmembrane region" description="Helical" evidence="16">
    <location>
        <begin position="438"/>
        <end position="460"/>
    </location>
</feature>
<dbReference type="GO" id="GO:0005886">
    <property type="term" value="C:plasma membrane"/>
    <property type="evidence" value="ECO:0007669"/>
    <property type="project" value="UniProtKB-SubCell"/>
</dbReference>
<dbReference type="InParanoid" id="L0HFJ1"/>
<keyword evidence="9" id="KW-0406">Ion transport</keyword>